<proteinExistence type="predicted"/>
<accession>A0AAC9LF87</accession>
<feature type="region of interest" description="Disordered" evidence="1">
    <location>
        <begin position="17"/>
        <end position="61"/>
    </location>
</feature>
<name>A0AAC9LF87_9PSEU</name>
<evidence type="ECO:0000313" key="3">
    <source>
        <dbReference type="Proteomes" id="UP000185511"/>
    </source>
</evidence>
<dbReference type="EMBL" id="CP016076">
    <property type="protein sequence ID" value="APU15220.1"/>
    <property type="molecule type" value="Genomic_DNA"/>
</dbReference>
<organism evidence="2 3">
    <name type="scientific">Actinoalloteichus fjordicus</name>
    <dbReference type="NCBI Taxonomy" id="1612552"/>
    <lineage>
        <taxon>Bacteria</taxon>
        <taxon>Bacillati</taxon>
        <taxon>Actinomycetota</taxon>
        <taxon>Actinomycetes</taxon>
        <taxon>Pseudonocardiales</taxon>
        <taxon>Pseudonocardiaceae</taxon>
        <taxon>Actinoalloteichus</taxon>
    </lineage>
</organism>
<evidence type="ECO:0000256" key="1">
    <source>
        <dbReference type="SAM" id="MobiDB-lite"/>
    </source>
</evidence>
<protein>
    <submittedName>
        <fullName evidence="2">Uncharacterized protein</fullName>
    </submittedName>
</protein>
<dbReference type="KEGG" id="acad:UA74_15840"/>
<sequence>MYGAYSGDVPAEIFIRPRSFKHPTGTSLEREPAEPTKTLGPVKTGCSNSARHDAPGIMATR</sequence>
<dbReference type="AlphaFoldDB" id="A0AAC9LF87"/>
<gene>
    <name evidence="2" type="ORF">UA74_15840</name>
</gene>
<evidence type="ECO:0000313" key="2">
    <source>
        <dbReference type="EMBL" id="APU15220.1"/>
    </source>
</evidence>
<dbReference type="Proteomes" id="UP000185511">
    <property type="component" value="Chromosome"/>
</dbReference>
<keyword evidence="3" id="KW-1185">Reference proteome</keyword>
<reference evidence="3" key="1">
    <citation type="submission" date="2016-06" db="EMBL/GenBank/DDBJ databases">
        <title>Complete genome sequence of Actinoalloteichus fjordicus DSM 46855 (=ADI127-17), type strain of the new species Actinoalloteichus fjordicus.</title>
        <authorList>
            <person name="Ruckert C."/>
            <person name="Nouioui I."/>
            <person name="Willmese J."/>
            <person name="van Wezel G."/>
            <person name="Klenk H.-P."/>
            <person name="Kalinowski J."/>
            <person name="Zotchev S.B."/>
        </authorList>
    </citation>
    <scope>NUCLEOTIDE SEQUENCE [LARGE SCALE GENOMIC DNA]</scope>
    <source>
        <strain evidence="3">ADI127-7</strain>
    </source>
</reference>